<dbReference type="OrthoDB" id="3318at2759"/>
<dbReference type="Proteomes" id="UP000827284">
    <property type="component" value="Unassembled WGS sequence"/>
</dbReference>
<evidence type="ECO:0000259" key="11">
    <source>
        <dbReference type="PROSITE" id="PS51865"/>
    </source>
</evidence>
<reference evidence="12" key="1">
    <citation type="submission" date="2021-11" db="EMBL/GenBank/DDBJ databases">
        <authorList>
            <person name="Herlambang A."/>
            <person name="Guo Y."/>
            <person name="Takashima Y."/>
            <person name="Nishizawa T."/>
        </authorList>
    </citation>
    <scope>NUCLEOTIDE SEQUENCE</scope>
    <source>
        <strain evidence="12">E1425</strain>
    </source>
</reference>
<dbReference type="FunFam" id="2.30.42.10:FF:000056">
    <property type="entry name" value="Golgi reassembly-stacking protein 2 isoform 1"/>
    <property type="match status" value="1"/>
</dbReference>
<feature type="compositionally biased region" description="Basic and acidic residues" evidence="10">
    <location>
        <begin position="386"/>
        <end position="401"/>
    </location>
</feature>
<evidence type="ECO:0000313" key="12">
    <source>
        <dbReference type="EMBL" id="GJJ75716.1"/>
    </source>
</evidence>
<dbReference type="SUPFAM" id="SSF50156">
    <property type="entry name" value="PDZ domain-like"/>
    <property type="match status" value="1"/>
</dbReference>
<feature type="compositionally biased region" description="Low complexity" evidence="10">
    <location>
        <begin position="214"/>
        <end position="223"/>
    </location>
</feature>
<keyword evidence="4" id="KW-0519">Myristate</keyword>
<dbReference type="InterPro" id="IPR007583">
    <property type="entry name" value="GRASP55_65"/>
</dbReference>
<protein>
    <recommendedName>
        <fullName evidence="11">PDZ GRASP-type domain-containing protein</fullName>
    </recommendedName>
</protein>
<evidence type="ECO:0000256" key="6">
    <source>
        <dbReference type="ARBA" id="ARBA00023034"/>
    </source>
</evidence>
<feature type="region of interest" description="Disordered" evidence="10">
    <location>
        <begin position="209"/>
        <end position="274"/>
    </location>
</feature>
<evidence type="ECO:0000256" key="3">
    <source>
        <dbReference type="ARBA" id="ARBA00022553"/>
    </source>
</evidence>
<dbReference type="AlphaFoldDB" id="A0A9P3LYR6"/>
<dbReference type="GO" id="GO:0007030">
    <property type="term" value="P:Golgi organization"/>
    <property type="evidence" value="ECO:0007669"/>
    <property type="project" value="TreeGrafter"/>
</dbReference>
<dbReference type="PANTHER" id="PTHR12893">
    <property type="entry name" value="GOLGI REASSEMBLY STACKING PROTEIN GRASP"/>
    <property type="match status" value="1"/>
</dbReference>
<keyword evidence="6" id="KW-0333">Golgi apparatus</keyword>
<evidence type="ECO:0000256" key="2">
    <source>
        <dbReference type="ARBA" id="ARBA00007144"/>
    </source>
</evidence>
<dbReference type="InterPro" id="IPR036034">
    <property type="entry name" value="PDZ_sf"/>
</dbReference>
<feature type="compositionally biased region" description="Acidic residues" evidence="10">
    <location>
        <begin position="307"/>
        <end position="319"/>
    </location>
</feature>
<dbReference type="InterPro" id="IPR024958">
    <property type="entry name" value="GRASP_PDZ"/>
</dbReference>
<feature type="compositionally biased region" description="Basic and acidic residues" evidence="10">
    <location>
        <begin position="320"/>
        <end position="336"/>
    </location>
</feature>
<proteinExistence type="inferred from homology"/>
<dbReference type="GO" id="GO:0046872">
    <property type="term" value="F:metal ion binding"/>
    <property type="evidence" value="ECO:0007669"/>
    <property type="project" value="UniProtKB-KW"/>
</dbReference>
<dbReference type="GO" id="GO:0000139">
    <property type="term" value="C:Golgi membrane"/>
    <property type="evidence" value="ECO:0007669"/>
    <property type="project" value="UniProtKB-SubCell"/>
</dbReference>
<evidence type="ECO:0000256" key="5">
    <source>
        <dbReference type="ARBA" id="ARBA00022737"/>
    </source>
</evidence>
<keyword evidence="3" id="KW-0597">Phosphoprotein</keyword>
<feature type="compositionally biased region" description="Polar residues" evidence="10">
    <location>
        <begin position="338"/>
        <end position="363"/>
    </location>
</feature>
<keyword evidence="9" id="KW-0479">Metal-binding</keyword>
<keyword evidence="9" id="KW-0862">Zinc</keyword>
<dbReference type="Gene3D" id="2.30.42.10">
    <property type="match status" value="2"/>
</dbReference>
<organism evidence="12 13">
    <name type="scientific">Entomortierella parvispora</name>
    <dbReference type="NCBI Taxonomy" id="205924"/>
    <lineage>
        <taxon>Eukaryota</taxon>
        <taxon>Fungi</taxon>
        <taxon>Fungi incertae sedis</taxon>
        <taxon>Mucoromycota</taxon>
        <taxon>Mortierellomycotina</taxon>
        <taxon>Mortierellomycetes</taxon>
        <taxon>Mortierellales</taxon>
        <taxon>Mortierellaceae</taxon>
        <taxon>Entomortierella</taxon>
    </lineage>
</organism>
<keyword evidence="8" id="KW-0449">Lipoprotein</keyword>
<sequence>MGNTASGEEGRHRLGYHVLRVKEDSPAYRAGLRPFFDYIVAINGIRLNTEGSYLQEQMIAHEEKTVVLDVYSTREQAGRRVEMVPSRNWGDGQGGLIGCSIRFCMFDAVNDVVWHVLDVAHGSPAERAGLCAHSDYVIGTPYGIMRGEGDLYDLVEDNIGEPLRLHVYNSETDHVREIVIVPNEEWGGEGLLGCDVGYGYLHRLPRQGSIIHQSGGSPSRRPSMPTFSSQETLPEPSYARNTMPATFAPGEQPFDILAPTPRPPQSPSWLNSNTSLEGTLQGVITSENVQDDQEWPPLRFGRGERPDAEDEDEPDSEEEFVPRVRPLDSARVEHEQAVQPSSPTTQSNGRNKQYHGTDSSSPDPHQKSILMNDGEIPFVSSNSNRDSSEVRSHPFFHEGRQ</sequence>
<dbReference type="Pfam" id="PF04495">
    <property type="entry name" value="GRASP55_65"/>
    <property type="match status" value="1"/>
</dbReference>
<accession>A0A9P3LYR6</accession>
<keyword evidence="13" id="KW-1185">Reference proteome</keyword>
<name>A0A9P3LYR6_9FUNG</name>
<evidence type="ECO:0000256" key="9">
    <source>
        <dbReference type="PIRSR" id="PIRSR607583-1"/>
    </source>
</evidence>
<reference evidence="12" key="2">
    <citation type="journal article" date="2022" name="Microbiol. Resour. Announc.">
        <title>Whole-Genome Sequence of Entomortierella parvispora E1425, a Mucoromycotan Fungus Associated with Burkholderiaceae-Related Endosymbiotic Bacteria.</title>
        <authorList>
            <person name="Herlambang A."/>
            <person name="Guo Y."/>
            <person name="Takashima Y."/>
            <person name="Narisawa K."/>
            <person name="Ohta H."/>
            <person name="Nishizawa T."/>
        </authorList>
    </citation>
    <scope>NUCLEOTIDE SEQUENCE</scope>
    <source>
        <strain evidence="12">E1425</strain>
    </source>
</reference>
<feature type="domain" description="PDZ GRASP-type" evidence="11">
    <location>
        <begin position="14"/>
        <end position="106"/>
    </location>
</feature>
<feature type="domain" description="PDZ GRASP-type" evidence="11">
    <location>
        <begin position="112"/>
        <end position="201"/>
    </location>
</feature>
<comment type="subcellular location">
    <subcellularLocation>
        <location evidence="1">Golgi apparatus membrane</location>
    </subcellularLocation>
</comment>
<evidence type="ECO:0000256" key="7">
    <source>
        <dbReference type="ARBA" id="ARBA00023136"/>
    </source>
</evidence>
<evidence type="ECO:0000256" key="4">
    <source>
        <dbReference type="ARBA" id="ARBA00022707"/>
    </source>
</evidence>
<feature type="region of interest" description="Disordered" evidence="10">
    <location>
        <begin position="286"/>
        <end position="401"/>
    </location>
</feature>
<evidence type="ECO:0000256" key="8">
    <source>
        <dbReference type="ARBA" id="ARBA00023288"/>
    </source>
</evidence>
<dbReference type="PROSITE" id="PS51865">
    <property type="entry name" value="PDZ_GRASP"/>
    <property type="match status" value="2"/>
</dbReference>
<evidence type="ECO:0000256" key="1">
    <source>
        <dbReference type="ARBA" id="ARBA00004394"/>
    </source>
</evidence>
<comment type="caution">
    <text evidence="12">The sequence shown here is derived from an EMBL/GenBank/DDBJ whole genome shotgun (WGS) entry which is preliminary data.</text>
</comment>
<evidence type="ECO:0000256" key="10">
    <source>
        <dbReference type="SAM" id="MobiDB-lite"/>
    </source>
</evidence>
<dbReference type="PANTHER" id="PTHR12893:SF0">
    <property type="entry name" value="GRASP65"/>
    <property type="match status" value="1"/>
</dbReference>
<dbReference type="FunFam" id="2.30.42.10:FF:000026">
    <property type="entry name" value="Golgi reassembly stacking protein 2"/>
    <property type="match status" value="1"/>
</dbReference>
<dbReference type="EMBL" id="BQFW01000011">
    <property type="protein sequence ID" value="GJJ75716.1"/>
    <property type="molecule type" value="Genomic_DNA"/>
</dbReference>
<evidence type="ECO:0000313" key="13">
    <source>
        <dbReference type="Proteomes" id="UP000827284"/>
    </source>
</evidence>
<feature type="binding site" evidence="9">
    <location>
        <position position="104"/>
    </location>
    <ligand>
        <name>Zn(2+)</name>
        <dbReference type="ChEBI" id="CHEBI:29105"/>
    </ligand>
</feature>
<keyword evidence="5" id="KW-0677">Repeat</keyword>
<keyword evidence="7" id="KW-0472">Membrane</keyword>
<comment type="similarity">
    <text evidence="2">Belongs to the GORASP family.</text>
</comment>
<feature type="binding site" evidence="9">
    <location>
        <position position="17"/>
    </location>
    <ligand>
        <name>Zn(2+)</name>
        <dbReference type="ChEBI" id="CHEBI:29105"/>
    </ligand>
</feature>
<gene>
    <name evidence="12" type="ORF">EMPS_08074</name>
</gene>